<dbReference type="InterPro" id="IPR033399">
    <property type="entry name" value="TP_0789-like"/>
</dbReference>
<dbReference type="Pfam" id="PF17131">
    <property type="entry name" value="LolA_like"/>
    <property type="match status" value="1"/>
</dbReference>
<evidence type="ECO:0000313" key="4">
    <source>
        <dbReference type="Proteomes" id="UP000198814"/>
    </source>
</evidence>
<keyword evidence="3" id="KW-0449">Lipoprotein</keyword>
<keyword evidence="1" id="KW-0732">Signal</keyword>
<dbReference type="RefSeq" id="WP_090320371.1">
    <property type="nucleotide sequence ID" value="NZ_FNOE01000019.1"/>
</dbReference>
<accession>A0A1H8SC27</accession>
<dbReference type="CDD" id="cd16329">
    <property type="entry name" value="LolA_like"/>
    <property type="match status" value="1"/>
</dbReference>
<organism evidence="3 4">
    <name type="scientific">Nitrosomonas oligotropha</name>
    <dbReference type="NCBI Taxonomy" id="42354"/>
    <lineage>
        <taxon>Bacteria</taxon>
        <taxon>Pseudomonadati</taxon>
        <taxon>Pseudomonadota</taxon>
        <taxon>Betaproteobacteria</taxon>
        <taxon>Nitrosomonadales</taxon>
        <taxon>Nitrosomonadaceae</taxon>
        <taxon>Nitrosomonas</taxon>
    </lineage>
</organism>
<name>A0A1H8SC27_9PROT</name>
<feature type="signal peptide" evidence="1">
    <location>
        <begin position="1"/>
        <end position="20"/>
    </location>
</feature>
<evidence type="ECO:0000256" key="1">
    <source>
        <dbReference type="SAM" id="SignalP"/>
    </source>
</evidence>
<dbReference type="AlphaFoldDB" id="A0A1H8SC27"/>
<reference evidence="4" key="1">
    <citation type="submission" date="2016-10" db="EMBL/GenBank/DDBJ databases">
        <authorList>
            <person name="Varghese N."/>
            <person name="Submissions S."/>
        </authorList>
    </citation>
    <scope>NUCLEOTIDE SEQUENCE [LARGE SCALE GENOMIC DNA]</scope>
    <source>
        <strain evidence="4">Nm76</strain>
    </source>
</reference>
<keyword evidence="4" id="KW-1185">Reference proteome</keyword>
<dbReference type="EMBL" id="FODO01000018">
    <property type="protein sequence ID" value="SEO76066.1"/>
    <property type="molecule type" value="Genomic_DNA"/>
</dbReference>
<evidence type="ECO:0000313" key="3">
    <source>
        <dbReference type="EMBL" id="SEO76066.1"/>
    </source>
</evidence>
<dbReference type="Gene3D" id="2.50.20.10">
    <property type="entry name" value="Lipoprotein localisation LolA/LolB/LppX"/>
    <property type="match status" value="1"/>
</dbReference>
<sequence>MKLKSLICGVLLMAAFPALAQTDEEKGYAIQAEANRRDNGYIDSMHDAVMTLKNAQGEVSTREFVVKTLEVADDGDKEMGIFHSPADVKGTAVLTFSHGTKPDDQWIYLPSLKRVKRVATVNKSGPFVGSEFAFEDISSWELDKYRYRYLRDEEIDGNDCFVVENYPVYEYSGYTKQIEWLDKKMYQPRKIEFYDRKGALLKTLTFSDYNQYLDRYWRAGKLQMDNVQNGKSTELLRKNYRFKNNFSDRDFTENALKNVR</sequence>
<evidence type="ECO:0000259" key="2">
    <source>
        <dbReference type="Pfam" id="PF17131"/>
    </source>
</evidence>
<gene>
    <name evidence="3" type="ORF">SAMN05216333_1185</name>
</gene>
<proteinExistence type="predicted"/>
<dbReference type="STRING" id="42354.SAMN05216333_1185"/>
<feature type="domain" description="Uncharacterized protein TP-0789" evidence="2">
    <location>
        <begin position="76"/>
        <end position="258"/>
    </location>
</feature>
<protein>
    <submittedName>
        <fullName evidence="3">Outer membrane lipoprotein-sorting protein</fullName>
    </submittedName>
</protein>
<feature type="chain" id="PRO_5011582608" evidence="1">
    <location>
        <begin position="21"/>
        <end position="260"/>
    </location>
</feature>
<dbReference type="Proteomes" id="UP000198814">
    <property type="component" value="Unassembled WGS sequence"/>
</dbReference>
<dbReference type="OrthoDB" id="9803781at2"/>